<evidence type="ECO:0000313" key="3">
    <source>
        <dbReference type="EMBL" id="MCZ0963978.1"/>
    </source>
</evidence>
<dbReference type="PANTHER" id="PTHR31528">
    <property type="entry name" value="4-AMINO-5-HYDROXYMETHYL-2-METHYLPYRIMIDINE PHOSPHATE SYNTHASE THI11-RELATED"/>
    <property type="match status" value="1"/>
</dbReference>
<keyword evidence="1" id="KW-0732">Signal</keyword>
<dbReference type="PANTHER" id="PTHR31528:SF3">
    <property type="entry name" value="THIAMINE BIOSYNTHESIS PROTEIN HI_0357-RELATED"/>
    <property type="match status" value="1"/>
</dbReference>
<accession>A0ABT4JA14</accession>
<gene>
    <name evidence="3" type="ORF">OU682_20510</name>
</gene>
<evidence type="ECO:0000313" key="4">
    <source>
        <dbReference type="Proteomes" id="UP001149822"/>
    </source>
</evidence>
<feature type="chain" id="PRO_5047137101" evidence="1">
    <location>
        <begin position="20"/>
        <end position="310"/>
    </location>
</feature>
<dbReference type="InterPro" id="IPR027939">
    <property type="entry name" value="NMT1/THI5"/>
</dbReference>
<comment type="caution">
    <text evidence="3">The sequence shown here is derived from an EMBL/GenBank/DDBJ whole genome shotgun (WGS) entry which is preliminary data.</text>
</comment>
<evidence type="ECO:0000256" key="1">
    <source>
        <dbReference type="SAM" id="SignalP"/>
    </source>
</evidence>
<protein>
    <submittedName>
        <fullName evidence="3">ABC transporter substrate-binding protein</fullName>
    </submittedName>
</protein>
<proteinExistence type="predicted"/>
<dbReference type="Proteomes" id="UP001149822">
    <property type="component" value="Unassembled WGS sequence"/>
</dbReference>
<name>A0ABT4JA14_9RHOB</name>
<evidence type="ECO:0000259" key="2">
    <source>
        <dbReference type="Pfam" id="PF09084"/>
    </source>
</evidence>
<dbReference type="InterPro" id="IPR015168">
    <property type="entry name" value="SsuA/THI5"/>
</dbReference>
<keyword evidence="4" id="KW-1185">Reference proteome</keyword>
<dbReference type="RefSeq" id="WP_268944075.1">
    <property type="nucleotide sequence ID" value="NZ_JAPTYD010000060.1"/>
</dbReference>
<dbReference type="Pfam" id="PF09084">
    <property type="entry name" value="NMT1"/>
    <property type="match status" value="1"/>
</dbReference>
<feature type="domain" description="SsuA/THI5-like" evidence="2">
    <location>
        <begin position="31"/>
        <end position="243"/>
    </location>
</feature>
<dbReference type="SUPFAM" id="SSF53850">
    <property type="entry name" value="Periplasmic binding protein-like II"/>
    <property type="match status" value="1"/>
</dbReference>
<feature type="signal peptide" evidence="1">
    <location>
        <begin position="1"/>
        <end position="19"/>
    </location>
</feature>
<dbReference type="EMBL" id="JAPTYD010000060">
    <property type="protein sequence ID" value="MCZ0963978.1"/>
    <property type="molecule type" value="Genomic_DNA"/>
</dbReference>
<organism evidence="3 4">
    <name type="scientific">Paracoccus benzoatiresistens</name>
    <dbReference type="NCBI Taxonomy" id="2997341"/>
    <lineage>
        <taxon>Bacteria</taxon>
        <taxon>Pseudomonadati</taxon>
        <taxon>Pseudomonadota</taxon>
        <taxon>Alphaproteobacteria</taxon>
        <taxon>Rhodobacterales</taxon>
        <taxon>Paracoccaceae</taxon>
        <taxon>Paracoccus</taxon>
    </lineage>
</organism>
<dbReference type="Gene3D" id="3.40.190.10">
    <property type="entry name" value="Periplasmic binding protein-like II"/>
    <property type="match status" value="2"/>
</dbReference>
<reference evidence="3" key="1">
    <citation type="submission" date="2022-12" db="EMBL/GenBank/DDBJ databases">
        <title>Paracoccus sp. EF6 isolated from a lake water.</title>
        <authorList>
            <person name="Liu H."/>
        </authorList>
    </citation>
    <scope>NUCLEOTIDE SEQUENCE</scope>
    <source>
        <strain evidence="3">EF6</strain>
    </source>
</reference>
<sequence>MKPLALALALALSATPAGAQDLSLMLDWFVNPDHAPIIVADEMGFFAEAGLTVEITAPADPSDPPRMLASGQVDLAVGYQPQLHLQVHEGLPLTRIATLVATPLNCMTVMADGPVRSIADLKGRKVGYSVPGMETALMAAMLEGAGLSIDDVELVNVGWSLSPALMTGQVDATLGGFRNFEMTQMRLEGAEGRCLFVEENGIPAYDELILLANPRTMDPDATARFVAAMERGAHYILNHPDEAWKLFRDAYPDLDDELNRQAWSATLPRFSQSPGAVDHTRYARFEAFLHDAGLIEKVLPVAALAMDPGA</sequence>